<reference evidence="3 4" key="1">
    <citation type="submission" date="2024-04" db="EMBL/GenBank/DDBJ databases">
        <title>Genome assembly C_amara_ONT_v2.</title>
        <authorList>
            <person name="Yant L."/>
            <person name="Moore C."/>
            <person name="Slenker M."/>
        </authorList>
    </citation>
    <scope>NUCLEOTIDE SEQUENCE [LARGE SCALE GENOMIC DNA]</scope>
    <source>
        <tissue evidence="3">Leaf</tissue>
    </source>
</reference>
<accession>A0ABD1BQB5</accession>
<dbReference type="InterPro" id="IPR036936">
    <property type="entry name" value="CRIB_dom_sf"/>
</dbReference>
<gene>
    <name evidence="3" type="ORF">V5N11_007882</name>
</gene>
<dbReference type="AlphaFoldDB" id="A0ABD1BQB5"/>
<feature type="compositionally biased region" description="Gly residues" evidence="1">
    <location>
        <begin position="67"/>
        <end position="76"/>
    </location>
</feature>
<feature type="region of interest" description="Disordered" evidence="1">
    <location>
        <begin position="66"/>
        <end position="213"/>
    </location>
</feature>
<evidence type="ECO:0000313" key="3">
    <source>
        <dbReference type="EMBL" id="KAL1219353.1"/>
    </source>
</evidence>
<dbReference type="PANTHER" id="PTHR46325">
    <property type="entry name" value="CRIB DOMAIN-CONTAINING PROTEIN RIC8"/>
    <property type="match status" value="1"/>
</dbReference>
<dbReference type="Proteomes" id="UP001558713">
    <property type="component" value="Unassembled WGS sequence"/>
</dbReference>
<evidence type="ECO:0000259" key="2">
    <source>
        <dbReference type="PROSITE" id="PS50108"/>
    </source>
</evidence>
<dbReference type="FunFam" id="3.90.810.10:FF:000029">
    <property type="entry name" value="Elongation factor Ts, mitochondrial"/>
    <property type="match status" value="1"/>
</dbReference>
<dbReference type="PANTHER" id="PTHR46325:SF9">
    <property type="entry name" value="CRIB DOMAIN-CONTAINING PROTEIN RIC6-RELATED"/>
    <property type="match status" value="1"/>
</dbReference>
<comment type="caution">
    <text evidence="3">The sequence shown here is derived from an EMBL/GenBank/DDBJ whole genome shotgun (WGS) entry which is preliminary data.</text>
</comment>
<protein>
    <submittedName>
        <fullName evidence="3">CRIB domain-containing protein RIC6</fullName>
    </submittedName>
</protein>
<evidence type="ECO:0000313" key="4">
    <source>
        <dbReference type="Proteomes" id="UP001558713"/>
    </source>
</evidence>
<dbReference type="Pfam" id="PF00786">
    <property type="entry name" value="PBD"/>
    <property type="match status" value="1"/>
</dbReference>
<sequence length="213" mass="23574">MQLAMSSSKMKSLLKGLRYISQVFESEKEEEIQIGNPTDVKHVAHIGWDGPSANATAPSWMTEFNAAGGGFESGEGCGEDDSSVQCMSEYGGRSRDLPKLPKSTRKSASEKGSPTKEQSLDKTKRRSSKKGTSSSSSSRRQKEVSEQEDLSSWPRGLPEIPKKSRRKKKKTKETINGGSSRSTRRSDVDNMSEYMSETGSVRSMPQFDNRDDF</sequence>
<dbReference type="InterPro" id="IPR000095">
    <property type="entry name" value="CRIB_dom"/>
</dbReference>
<name>A0ABD1BQB5_CARAN</name>
<feature type="compositionally biased region" description="Polar residues" evidence="1">
    <location>
        <begin position="193"/>
        <end position="203"/>
    </location>
</feature>
<dbReference type="EMBL" id="JBANAX010000183">
    <property type="protein sequence ID" value="KAL1219353.1"/>
    <property type="molecule type" value="Genomic_DNA"/>
</dbReference>
<proteinExistence type="predicted"/>
<dbReference type="CDD" id="cd00132">
    <property type="entry name" value="CRIB"/>
    <property type="match status" value="1"/>
</dbReference>
<dbReference type="Gene3D" id="3.90.810.10">
    <property type="entry name" value="CRIB domain"/>
    <property type="match status" value="1"/>
</dbReference>
<dbReference type="SMART" id="SM00285">
    <property type="entry name" value="PBD"/>
    <property type="match status" value="1"/>
</dbReference>
<organism evidence="3 4">
    <name type="scientific">Cardamine amara subsp. amara</name>
    <dbReference type="NCBI Taxonomy" id="228776"/>
    <lineage>
        <taxon>Eukaryota</taxon>
        <taxon>Viridiplantae</taxon>
        <taxon>Streptophyta</taxon>
        <taxon>Embryophyta</taxon>
        <taxon>Tracheophyta</taxon>
        <taxon>Spermatophyta</taxon>
        <taxon>Magnoliopsida</taxon>
        <taxon>eudicotyledons</taxon>
        <taxon>Gunneridae</taxon>
        <taxon>Pentapetalae</taxon>
        <taxon>rosids</taxon>
        <taxon>malvids</taxon>
        <taxon>Brassicales</taxon>
        <taxon>Brassicaceae</taxon>
        <taxon>Cardamineae</taxon>
        <taxon>Cardamine</taxon>
    </lineage>
</organism>
<dbReference type="PROSITE" id="PS50108">
    <property type="entry name" value="CRIB"/>
    <property type="match status" value="1"/>
</dbReference>
<evidence type="ECO:0000256" key="1">
    <source>
        <dbReference type="SAM" id="MobiDB-lite"/>
    </source>
</evidence>
<keyword evidence="4" id="KW-1185">Reference proteome</keyword>
<feature type="domain" description="CRIB" evidence="2">
    <location>
        <begin position="34"/>
        <end position="47"/>
    </location>
</feature>